<keyword evidence="3" id="KW-0472">Membrane</keyword>
<dbReference type="RefSeq" id="WP_011274069.1">
    <property type="nucleotide sequence ID" value="NC_007164.1"/>
</dbReference>
<proteinExistence type="predicted"/>
<evidence type="ECO:0000256" key="2">
    <source>
        <dbReference type="PIRSR" id="PIRSR605754-1"/>
    </source>
</evidence>
<feature type="active site" description="Acyl-thioester intermediate" evidence="2">
    <location>
        <position position="225"/>
    </location>
</feature>
<dbReference type="OrthoDB" id="5242161at2"/>
<keyword evidence="5" id="KW-1185">Reference proteome</keyword>
<organism evidence="4 5">
    <name type="scientific">Corynebacterium jeikeium (strain K411)</name>
    <dbReference type="NCBI Taxonomy" id="306537"/>
    <lineage>
        <taxon>Bacteria</taxon>
        <taxon>Bacillati</taxon>
        <taxon>Actinomycetota</taxon>
        <taxon>Actinomycetes</taxon>
        <taxon>Mycobacteriales</taxon>
        <taxon>Corynebacteriaceae</taxon>
        <taxon>Corynebacterium</taxon>
    </lineage>
</organism>
<protein>
    <submittedName>
        <fullName evidence="4">Putative fimbrial associated sortase-like protein</fullName>
    </submittedName>
</protein>
<dbReference type="GO" id="GO:0016787">
    <property type="term" value="F:hydrolase activity"/>
    <property type="evidence" value="ECO:0007669"/>
    <property type="project" value="UniProtKB-KW"/>
</dbReference>
<dbReference type="STRING" id="306537.jk1700"/>
<dbReference type="PATRIC" id="fig|306537.10.peg.1721"/>
<dbReference type="eggNOG" id="COG3764">
    <property type="taxonomic scope" value="Bacteria"/>
</dbReference>
<dbReference type="HOGENOM" id="CLU_045680_1_2_11"/>
<dbReference type="InterPro" id="IPR042002">
    <property type="entry name" value="Sortase_C"/>
</dbReference>
<evidence type="ECO:0000256" key="1">
    <source>
        <dbReference type="ARBA" id="ARBA00022801"/>
    </source>
</evidence>
<dbReference type="NCBIfam" id="TIGR01076">
    <property type="entry name" value="sortase_fam"/>
    <property type="match status" value="1"/>
</dbReference>
<keyword evidence="3" id="KW-0812">Transmembrane</keyword>
<evidence type="ECO:0000313" key="5">
    <source>
        <dbReference type="Proteomes" id="UP000000545"/>
    </source>
</evidence>
<dbReference type="SUPFAM" id="SSF63817">
    <property type="entry name" value="Sortase"/>
    <property type="match status" value="1"/>
</dbReference>
<dbReference type="Proteomes" id="UP000000545">
    <property type="component" value="Chromosome"/>
</dbReference>
<dbReference type="EMBL" id="CR931997">
    <property type="protein sequence ID" value="CAI37877.1"/>
    <property type="molecule type" value="Genomic_DNA"/>
</dbReference>
<dbReference type="AlphaFoldDB" id="Q4JTI0"/>
<dbReference type="InterPro" id="IPR023365">
    <property type="entry name" value="Sortase_dom-sf"/>
</dbReference>
<feature type="active site" description="Proton donor/acceptor" evidence="2">
    <location>
        <position position="163"/>
    </location>
</feature>
<feature type="transmembrane region" description="Helical" evidence="3">
    <location>
        <begin position="261"/>
        <end position="282"/>
    </location>
</feature>
<evidence type="ECO:0000256" key="3">
    <source>
        <dbReference type="SAM" id="Phobius"/>
    </source>
</evidence>
<gene>
    <name evidence="4" type="primary">srtA</name>
    <name evidence="4" type="ordered locus">jk1700</name>
</gene>
<dbReference type="Pfam" id="PF04203">
    <property type="entry name" value="Sortase"/>
    <property type="match status" value="1"/>
</dbReference>
<name>Q4JTI0_CORJK</name>
<dbReference type="NCBIfam" id="NF033745">
    <property type="entry name" value="class_C_sortase"/>
    <property type="match status" value="1"/>
</dbReference>
<evidence type="ECO:0000313" key="4">
    <source>
        <dbReference type="EMBL" id="CAI37877.1"/>
    </source>
</evidence>
<feature type="transmembrane region" description="Helical" evidence="3">
    <location>
        <begin position="21"/>
        <end position="39"/>
    </location>
</feature>
<keyword evidence="3" id="KW-1133">Transmembrane helix</keyword>
<sequence>MTSTIGKHRKSAPRSLFRRTFLPILLVVVGLLVMLYPVYATQWNNHQQQKIAEKYEQDLKETDPQALSRAVEEARRYNTTHKDGPILDPWLARVSEDNPAYEEYLSQLSGQSAMSQVVIPSIESRLPVYHGTSDEVLQKGLGHLYGSSLPVGGKGTHAVITGHTGLSNATLWDNLVDVRKGDAVYVSTFGEKMKYEVYDTEVVLPDEVDSLKTRPEEDLLTLITCTPYGVNTHRLLVHAHRVPMDEDEGNVFDDRGKLMQWWMWLLLAAAVLIIALITWWFLRERKKQKAKQSEQVVVGEEEMEEE</sequence>
<dbReference type="InterPro" id="IPR005754">
    <property type="entry name" value="Sortase"/>
</dbReference>
<keyword evidence="1" id="KW-0378">Hydrolase</keyword>
<dbReference type="KEGG" id="cjk:jk1700"/>
<dbReference type="MEROPS" id="C60.007"/>
<reference evidence="4 5" key="1">
    <citation type="journal article" date="2005" name="J. Bacteriol.">
        <title>Complete genome sequence and analysis of the multiresistant nosocomial pathogen Corynebacterium jeikeium K411, a lipid-requiring bacterium of the human skin flora.</title>
        <authorList>
            <person name="Tauch A."/>
            <person name="Kaiser O."/>
            <person name="Hain T."/>
            <person name="Goesmann A."/>
            <person name="Weisshaar B."/>
            <person name="Albersmeier A."/>
            <person name="Bekel T."/>
            <person name="Bischoff N."/>
            <person name="Brune I."/>
            <person name="Chakraborty T."/>
            <person name="Kalinowski J."/>
            <person name="Meyer F."/>
            <person name="Rupp O."/>
            <person name="Schneiker S."/>
            <person name="Viehoever P."/>
            <person name="Puehler A."/>
        </authorList>
    </citation>
    <scope>NUCLEOTIDE SEQUENCE [LARGE SCALE GENOMIC DNA]</scope>
    <source>
        <strain evidence="4 5">K411</strain>
    </source>
</reference>
<dbReference type="Gene3D" id="2.40.260.10">
    <property type="entry name" value="Sortase"/>
    <property type="match status" value="1"/>
</dbReference>
<dbReference type="CDD" id="cd05827">
    <property type="entry name" value="Sortase_C"/>
    <property type="match status" value="1"/>
</dbReference>
<accession>Q4JTI0</accession>